<evidence type="ECO:0000256" key="1">
    <source>
        <dbReference type="SAM" id="MobiDB-lite"/>
    </source>
</evidence>
<evidence type="ECO:0000313" key="2">
    <source>
        <dbReference type="EMBL" id="MCI95298.1"/>
    </source>
</evidence>
<evidence type="ECO:0000313" key="3">
    <source>
        <dbReference type="Proteomes" id="UP000265520"/>
    </source>
</evidence>
<reference evidence="2 3" key="1">
    <citation type="journal article" date="2018" name="Front. Plant Sci.">
        <title>Red Clover (Trifolium pratense) and Zigzag Clover (T. medium) - A Picture of Genomic Similarities and Differences.</title>
        <authorList>
            <person name="Dluhosova J."/>
            <person name="Istvanek J."/>
            <person name="Nedelnik J."/>
            <person name="Repkova J."/>
        </authorList>
    </citation>
    <scope>NUCLEOTIDE SEQUENCE [LARGE SCALE GENOMIC DNA]</scope>
    <source>
        <strain evidence="3">cv. 10/8</strain>
        <tissue evidence="2">Leaf</tissue>
    </source>
</reference>
<sequence length="60" mass="6609">MERNANNGVVNPPPVAPQDPSQTPGNIYYIHPYDGPSTVAITSVLSNSNYHAWVRSMRRA</sequence>
<dbReference type="EMBL" id="LXQA011382719">
    <property type="protein sequence ID" value="MCI95298.1"/>
    <property type="molecule type" value="Genomic_DNA"/>
</dbReference>
<feature type="compositionally biased region" description="Low complexity" evidence="1">
    <location>
        <begin position="1"/>
        <end position="10"/>
    </location>
</feature>
<keyword evidence="3" id="KW-1185">Reference proteome</keyword>
<dbReference type="AlphaFoldDB" id="A0A392W3U3"/>
<dbReference type="Proteomes" id="UP000265520">
    <property type="component" value="Unassembled WGS sequence"/>
</dbReference>
<evidence type="ECO:0008006" key="4">
    <source>
        <dbReference type="Google" id="ProtNLM"/>
    </source>
</evidence>
<organism evidence="2 3">
    <name type="scientific">Trifolium medium</name>
    <dbReference type="NCBI Taxonomy" id="97028"/>
    <lineage>
        <taxon>Eukaryota</taxon>
        <taxon>Viridiplantae</taxon>
        <taxon>Streptophyta</taxon>
        <taxon>Embryophyta</taxon>
        <taxon>Tracheophyta</taxon>
        <taxon>Spermatophyta</taxon>
        <taxon>Magnoliopsida</taxon>
        <taxon>eudicotyledons</taxon>
        <taxon>Gunneridae</taxon>
        <taxon>Pentapetalae</taxon>
        <taxon>rosids</taxon>
        <taxon>fabids</taxon>
        <taxon>Fabales</taxon>
        <taxon>Fabaceae</taxon>
        <taxon>Papilionoideae</taxon>
        <taxon>50 kb inversion clade</taxon>
        <taxon>NPAAA clade</taxon>
        <taxon>Hologalegina</taxon>
        <taxon>IRL clade</taxon>
        <taxon>Trifolieae</taxon>
        <taxon>Trifolium</taxon>
    </lineage>
</organism>
<accession>A0A392W3U3</accession>
<proteinExistence type="predicted"/>
<comment type="caution">
    <text evidence="2">The sequence shown here is derived from an EMBL/GenBank/DDBJ whole genome shotgun (WGS) entry which is preliminary data.</text>
</comment>
<feature type="region of interest" description="Disordered" evidence="1">
    <location>
        <begin position="1"/>
        <end position="24"/>
    </location>
</feature>
<name>A0A392W3U3_9FABA</name>
<feature type="non-terminal residue" evidence="2">
    <location>
        <position position="60"/>
    </location>
</feature>
<protein>
    <recommendedName>
        <fullName evidence="4">Receptor-like serine/threonine kinase</fullName>
    </recommendedName>
</protein>